<dbReference type="InterPro" id="IPR016035">
    <property type="entry name" value="Acyl_Trfase/lysoPLipase"/>
</dbReference>
<name>A0A2M6XUF0_9BACT</name>
<organism evidence="6 7">
    <name type="scientific">bacterium (Candidatus Gribaldobacteria) CG08_land_8_20_14_0_20_39_15</name>
    <dbReference type="NCBI Taxonomy" id="2014273"/>
    <lineage>
        <taxon>Bacteria</taxon>
        <taxon>Candidatus Gribaldobacteria</taxon>
    </lineage>
</organism>
<sequence>MIFDRKPPKIGLALGGGGARGYAHIGVIKVLEKNKIPINYIA</sequence>
<evidence type="ECO:0000313" key="6">
    <source>
        <dbReference type="EMBL" id="PIU15386.1"/>
    </source>
</evidence>
<dbReference type="InterPro" id="IPR050301">
    <property type="entry name" value="NTE"/>
</dbReference>
<dbReference type="Proteomes" id="UP000229784">
    <property type="component" value="Unassembled WGS sequence"/>
</dbReference>
<dbReference type="PANTHER" id="PTHR14226:SF76">
    <property type="entry name" value="NTE FAMILY PROTEIN RSSA"/>
    <property type="match status" value="1"/>
</dbReference>
<dbReference type="InterPro" id="IPR002641">
    <property type="entry name" value="PNPLA_dom"/>
</dbReference>
<dbReference type="AlphaFoldDB" id="A0A2M6XUF0"/>
<evidence type="ECO:0000256" key="1">
    <source>
        <dbReference type="ARBA" id="ARBA00022801"/>
    </source>
</evidence>
<keyword evidence="2" id="KW-0442">Lipid degradation</keyword>
<feature type="short sequence motif" description="GXGXXG" evidence="4">
    <location>
        <begin position="16"/>
        <end position="21"/>
    </location>
</feature>
<gene>
    <name evidence="6" type="ORF">COT20_01760</name>
</gene>
<comment type="caution">
    <text evidence="4">Lacks conserved residue(s) required for the propagation of feature annotation.</text>
</comment>
<dbReference type="GO" id="GO:0016787">
    <property type="term" value="F:hydrolase activity"/>
    <property type="evidence" value="ECO:0007669"/>
    <property type="project" value="UniProtKB-KW"/>
</dbReference>
<evidence type="ECO:0000256" key="4">
    <source>
        <dbReference type="PROSITE-ProRule" id="PRU01161"/>
    </source>
</evidence>
<dbReference type="PROSITE" id="PS51635">
    <property type="entry name" value="PNPLA"/>
    <property type="match status" value="1"/>
</dbReference>
<proteinExistence type="predicted"/>
<feature type="non-terminal residue" evidence="6">
    <location>
        <position position="42"/>
    </location>
</feature>
<dbReference type="SUPFAM" id="SSF52151">
    <property type="entry name" value="FabD/lysophospholipase-like"/>
    <property type="match status" value="1"/>
</dbReference>
<keyword evidence="3" id="KW-0443">Lipid metabolism</keyword>
<evidence type="ECO:0000259" key="5">
    <source>
        <dbReference type="PROSITE" id="PS51635"/>
    </source>
</evidence>
<dbReference type="PANTHER" id="PTHR14226">
    <property type="entry name" value="NEUROPATHY TARGET ESTERASE/SWISS CHEESE D.MELANOGASTER"/>
    <property type="match status" value="1"/>
</dbReference>
<reference evidence="7" key="1">
    <citation type="submission" date="2017-09" db="EMBL/GenBank/DDBJ databases">
        <title>Depth-based differentiation of microbial function through sediment-hosted aquifers and enrichment of novel symbionts in the deep terrestrial subsurface.</title>
        <authorList>
            <person name="Probst A.J."/>
            <person name="Ladd B."/>
            <person name="Jarett J.K."/>
            <person name="Geller-Mcgrath D.E."/>
            <person name="Sieber C.M.K."/>
            <person name="Emerson J.B."/>
            <person name="Anantharaman K."/>
            <person name="Thomas B.C."/>
            <person name="Malmstrom R."/>
            <person name="Stieglmeier M."/>
            <person name="Klingl A."/>
            <person name="Woyke T."/>
            <person name="Ryan C.M."/>
            <person name="Banfield J.F."/>
        </authorList>
    </citation>
    <scope>NUCLEOTIDE SEQUENCE [LARGE SCALE GENOMIC DNA]</scope>
</reference>
<evidence type="ECO:0000256" key="3">
    <source>
        <dbReference type="ARBA" id="ARBA00023098"/>
    </source>
</evidence>
<feature type="domain" description="PNPLA" evidence="5">
    <location>
        <begin position="12"/>
        <end position="42"/>
    </location>
</feature>
<accession>A0A2M6XUF0</accession>
<comment type="caution">
    <text evidence="6">The sequence shown here is derived from an EMBL/GenBank/DDBJ whole genome shotgun (WGS) entry which is preliminary data.</text>
</comment>
<evidence type="ECO:0000313" key="7">
    <source>
        <dbReference type="Proteomes" id="UP000229784"/>
    </source>
</evidence>
<evidence type="ECO:0000256" key="2">
    <source>
        <dbReference type="ARBA" id="ARBA00022963"/>
    </source>
</evidence>
<dbReference type="EMBL" id="PEXQ01000044">
    <property type="protein sequence ID" value="PIU15386.1"/>
    <property type="molecule type" value="Genomic_DNA"/>
</dbReference>
<protein>
    <submittedName>
        <fullName evidence="6">Esterase</fullName>
    </submittedName>
</protein>
<keyword evidence="1" id="KW-0378">Hydrolase</keyword>
<dbReference type="Gene3D" id="3.40.1090.10">
    <property type="entry name" value="Cytosolic phospholipase A2 catalytic domain"/>
    <property type="match status" value="1"/>
</dbReference>
<dbReference type="GO" id="GO:0016042">
    <property type="term" value="P:lipid catabolic process"/>
    <property type="evidence" value="ECO:0007669"/>
    <property type="project" value="UniProtKB-KW"/>
</dbReference>